<evidence type="ECO:0000256" key="4">
    <source>
        <dbReference type="ARBA" id="ARBA00022692"/>
    </source>
</evidence>
<evidence type="ECO:0000256" key="6">
    <source>
        <dbReference type="ARBA" id="ARBA00023136"/>
    </source>
</evidence>
<dbReference type="EMBL" id="SSOB01000033">
    <property type="protein sequence ID" value="THF75249.1"/>
    <property type="molecule type" value="Genomic_DNA"/>
</dbReference>
<protein>
    <submittedName>
        <fullName evidence="9">Sugar ABC transporter permease</fullName>
    </submittedName>
</protein>
<feature type="transmembrane region" description="Helical" evidence="7">
    <location>
        <begin position="16"/>
        <end position="35"/>
    </location>
</feature>
<evidence type="ECO:0000259" key="8">
    <source>
        <dbReference type="PROSITE" id="PS50928"/>
    </source>
</evidence>
<name>A0A4S4BKJ1_9BACL</name>
<comment type="similarity">
    <text evidence="7">Belongs to the binding-protein-dependent transport system permease family.</text>
</comment>
<evidence type="ECO:0000256" key="7">
    <source>
        <dbReference type="RuleBase" id="RU363032"/>
    </source>
</evidence>
<reference evidence="9 10" key="1">
    <citation type="submission" date="2019-04" db="EMBL/GenBank/DDBJ databases">
        <title>Cohnella sp. nov. isolated from preserved vegetables.</title>
        <authorList>
            <person name="Lin S.-Y."/>
            <person name="Hung M.-H."/>
            <person name="Young C.-C."/>
        </authorList>
    </citation>
    <scope>NUCLEOTIDE SEQUENCE [LARGE SCALE GENOMIC DNA]</scope>
    <source>
        <strain evidence="9 10">CC-MHH1044</strain>
    </source>
</reference>
<dbReference type="OrthoDB" id="2637002at2"/>
<dbReference type="GO" id="GO:0005886">
    <property type="term" value="C:plasma membrane"/>
    <property type="evidence" value="ECO:0007669"/>
    <property type="project" value="UniProtKB-SubCell"/>
</dbReference>
<evidence type="ECO:0000256" key="3">
    <source>
        <dbReference type="ARBA" id="ARBA00022475"/>
    </source>
</evidence>
<evidence type="ECO:0000256" key="5">
    <source>
        <dbReference type="ARBA" id="ARBA00022989"/>
    </source>
</evidence>
<comment type="caution">
    <text evidence="9">The sequence shown here is derived from an EMBL/GenBank/DDBJ whole genome shotgun (WGS) entry which is preliminary data.</text>
</comment>
<keyword evidence="6 7" id="KW-0472">Membrane</keyword>
<dbReference type="PANTHER" id="PTHR43227">
    <property type="entry name" value="BLL4140 PROTEIN"/>
    <property type="match status" value="1"/>
</dbReference>
<dbReference type="Pfam" id="PF00528">
    <property type="entry name" value="BPD_transp_1"/>
    <property type="match status" value="1"/>
</dbReference>
<dbReference type="PROSITE" id="PS50928">
    <property type="entry name" value="ABC_TM1"/>
    <property type="match status" value="1"/>
</dbReference>
<dbReference type="AlphaFoldDB" id="A0A4S4BKJ1"/>
<evidence type="ECO:0000313" key="10">
    <source>
        <dbReference type="Proteomes" id="UP000310636"/>
    </source>
</evidence>
<keyword evidence="5 7" id="KW-1133">Transmembrane helix</keyword>
<dbReference type="PANTHER" id="PTHR43227:SF11">
    <property type="entry name" value="BLL4140 PROTEIN"/>
    <property type="match status" value="1"/>
</dbReference>
<keyword evidence="2 7" id="KW-0813">Transport</keyword>
<feature type="transmembrane region" description="Helical" evidence="7">
    <location>
        <begin position="213"/>
        <end position="233"/>
    </location>
</feature>
<evidence type="ECO:0000313" key="9">
    <source>
        <dbReference type="EMBL" id="THF75249.1"/>
    </source>
</evidence>
<dbReference type="InterPro" id="IPR035906">
    <property type="entry name" value="MetI-like_sf"/>
</dbReference>
<accession>A0A4S4BKJ1</accession>
<dbReference type="Proteomes" id="UP000310636">
    <property type="component" value="Unassembled WGS sequence"/>
</dbReference>
<feature type="transmembrane region" description="Helical" evidence="7">
    <location>
        <begin position="82"/>
        <end position="102"/>
    </location>
</feature>
<feature type="domain" description="ABC transmembrane type-1" evidence="8">
    <location>
        <begin position="78"/>
        <end position="294"/>
    </location>
</feature>
<feature type="transmembrane region" description="Helical" evidence="7">
    <location>
        <begin position="168"/>
        <end position="192"/>
    </location>
</feature>
<dbReference type="CDD" id="cd06261">
    <property type="entry name" value="TM_PBP2"/>
    <property type="match status" value="1"/>
</dbReference>
<evidence type="ECO:0000256" key="2">
    <source>
        <dbReference type="ARBA" id="ARBA00022448"/>
    </source>
</evidence>
<dbReference type="InterPro" id="IPR050809">
    <property type="entry name" value="UgpAE/MalFG_permease"/>
</dbReference>
<sequence>MERSDMTTTRTRTDGWLLWLMTLPFFLLVILFNYVPLAGWSMAFVRYIPGLSIFKSEYVGFDYFQQLFGTGGELPKAITNTLALGFLGILASPLSMILAILITEVGQRRLRKFIQVALSLPNFISFIIVYAIFFTFFSVDGGLVNALLLKLHLISEPTNLLGNESATWLFQTFVVVWKTIGWSAIIYIGAITSIDLELYDAASVDGAGRFKKALHVTIPGLMPTFTVLLLLSVGNLLGSNFEQIFVFHNALNHDRIVTLDYYSYQAGLVNFDFSLGTAIGVFKSVTSLVILFAANGVIKRISGNSII</sequence>
<feature type="transmembrane region" description="Helical" evidence="7">
    <location>
        <begin position="123"/>
        <end position="148"/>
    </location>
</feature>
<dbReference type="Gene3D" id="1.10.3720.10">
    <property type="entry name" value="MetI-like"/>
    <property type="match status" value="1"/>
</dbReference>
<dbReference type="GO" id="GO:0055085">
    <property type="term" value="P:transmembrane transport"/>
    <property type="evidence" value="ECO:0007669"/>
    <property type="project" value="InterPro"/>
</dbReference>
<dbReference type="SUPFAM" id="SSF161098">
    <property type="entry name" value="MetI-like"/>
    <property type="match status" value="1"/>
</dbReference>
<keyword evidence="10" id="KW-1185">Reference proteome</keyword>
<keyword evidence="3" id="KW-1003">Cell membrane</keyword>
<proteinExistence type="inferred from homology"/>
<feature type="transmembrane region" description="Helical" evidence="7">
    <location>
        <begin position="273"/>
        <end position="298"/>
    </location>
</feature>
<dbReference type="InterPro" id="IPR000515">
    <property type="entry name" value="MetI-like"/>
</dbReference>
<organism evidence="9 10">
    <name type="scientific">Cohnella fermenti</name>
    <dbReference type="NCBI Taxonomy" id="2565925"/>
    <lineage>
        <taxon>Bacteria</taxon>
        <taxon>Bacillati</taxon>
        <taxon>Bacillota</taxon>
        <taxon>Bacilli</taxon>
        <taxon>Bacillales</taxon>
        <taxon>Paenibacillaceae</taxon>
        <taxon>Cohnella</taxon>
    </lineage>
</organism>
<gene>
    <name evidence="9" type="ORF">E6C55_22570</name>
</gene>
<evidence type="ECO:0000256" key="1">
    <source>
        <dbReference type="ARBA" id="ARBA00004651"/>
    </source>
</evidence>
<comment type="subcellular location">
    <subcellularLocation>
        <location evidence="1 7">Cell membrane</location>
        <topology evidence="1 7">Multi-pass membrane protein</topology>
    </subcellularLocation>
</comment>
<keyword evidence="4 7" id="KW-0812">Transmembrane</keyword>